<keyword evidence="2" id="KW-0067">ATP-binding</keyword>
<dbReference type="InterPro" id="IPR002611">
    <property type="entry name" value="IstB_ATP-bd"/>
</dbReference>
<organism evidence="2 3">
    <name type="scientific">Syntrophobotulus glycolicus (strain DSM 8271 / FlGlyR)</name>
    <dbReference type="NCBI Taxonomy" id="645991"/>
    <lineage>
        <taxon>Bacteria</taxon>
        <taxon>Bacillati</taxon>
        <taxon>Bacillota</taxon>
        <taxon>Clostridia</taxon>
        <taxon>Eubacteriales</taxon>
        <taxon>Desulfitobacteriaceae</taxon>
        <taxon>Syntrophobotulus</taxon>
    </lineage>
</organism>
<dbReference type="GO" id="GO:0005524">
    <property type="term" value="F:ATP binding"/>
    <property type="evidence" value="ECO:0007669"/>
    <property type="project" value="InterPro"/>
</dbReference>
<evidence type="ECO:0000313" key="2">
    <source>
        <dbReference type="EMBL" id="ADY56088.1"/>
    </source>
</evidence>
<dbReference type="GO" id="GO:0006260">
    <property type="term" value="P:DNA replication"/>
    <property type="evidence" value="ECO:0007669"/>
    <property type="project" value="TreeGrafter"/>
</dbReference>
<dbReference type="AlphaFoldDB" id="F0SZK2"/>
<evidence type="ECO:0000313" key="3">
    <source>
        <dbReference type="Proteomes" id="UP000007488"/>
    </source>
</evidence>
<dbReference type="Gene3D" id="3.40.50.300">
    <property type="entry name" value="P-loop containing nucleotide triphosphate hydrolases"/>
    <property type="match status" value="1"/>
</dbReference>
<reference evidence="2 3" key="1">
    <citation type="journal article" date="2011" name="Stand. Genomic Sci.">
        <title>Complete genome sequence of Syntrophobotulus glycolicus type strain (FlGlyR).</title>
        <authorList>
            <person name="Han C."/>
            <person name="Mwirichia R."/>
            <person name="Chertkov O."/>
            <person name="Held B."/>
            <person name="Lapidus A."/>
            <person name="Nolan M."/>
            <person name="Lucas S."/>
            <person name="Hammon N."/>
            <person name="Deshpande S."/>
            <person name="Cheng J.F."/>
            <person name="Tapia R."/>
            <person name="Goodwin L."/>
            <person name="Pitluck S."/>
            <person name="Huntemann M."/>
            <person name="Liolios K."/>
            <person name="Ivanova N."/>
            <person name="Pagani I."/>
            <person name="Mavromatis K."/>
            <person name="Ovchinikova G."/>
            <person name="Pati A."/>
            <person name="Chen A."/>
            <person name="Palaniappan K."/>
            <person name="Land M."/>
            <person name="Hauser L."/>
            <person name="Brambilla E.M."/>
            <person name="Rohde M."/>
            <person name="Spring S."/>
            <person name="Sikorski J."/>
            <person name="Goker M."/>
            <person name="Woyke T."/>
            <person name="Bristow J."/>
            <person name="Eisen J.A."/>
            <person name="Markowitz V."/>
            <person name="Hugenholtz P."/>
            <person name="Kyrpides N.C."/>
            <person name="Klenk H.P."/>
            <person name="Detter J.C."/>
        </authorList>
    </citation>
    <scope>NUCLEOTIDE SEQUENCE [LARGE SCALE GENOMIC DNA]</scope>
    <source>
        <strain evidence="3">DSM 8271 / FlGlyR</strain>
    </source>
</reference>
<dbReference type="PANTHER" id="PTHR30050">
    <property type="entry name" value="CHROMOSOMAL REPLICATION INITIATOR PROTEIN DNAA"/>
    <property type="match status" value="1"/>
</dbReference>
<name>F0SZK2_SYNGF</name>
<reference evidence="3" key="2">
    <citation type="submission" date="2011-02" db="EMBL/GenBank/DDBJ databases">
        <title>The complete genome of Syntrophobotulus glycolicus DSM 8271.</title>
        <authorList>
            <person name="Lucas S."/>
            <person name="Copeland A."/>
            <person name="Lapidus A."/>
            <person name="Bruce D."/>
            <person name="Goodwin L."/>
            <person name="Pitluck S."/>
            <person name="Kyrpides N."/>
            <person name="Mavromatis K."/>
            <person name="Pagani I."/>
            <person name="Ivanova N."/>
            <person name="Mikhailova N."/>
            <person name="Chertkov O."/>
            <person name="Held B."/>
            <person name="Detter J.C."/>
            <person name="Tapia R."/>
            <person name="Han C."/>
            <person name="Land M."/>
            <person name="Hauser L."/>
            <person name="Markowitz V."/>
            <person name="Cheng J.-F."/>
            <person name="Hugenholtz P."/>
            <person name="Woyke T."/>
            <person name="Wu D."/>
            <person name="Spring S."/>
            <person name="Schroeder M."/>
            <person name="Brambilla E."/>
            <person name="Klenk H.-P."/>
            <person name="Eisen J.A."/>
        </authorList>
    </citation>
    <scope>NUCLEOTIDE SEQUENCE [LARGE SCALE GENOMIC DNA]</scope>
    <source>
        <strain evidence="3">DSM 8271 / FlGlyR</strain>
    </source>
</reference>
<dbReference type="SUPFAM" id="SSF52540">
    <property type="entry name" value="P-loop containing nucleoside triphosphate hydrolases"/>
    <property type="match status" value="1"/>
</dbReference>
<dbReference type="Proteomes" id="UP000007488">
    <property type="component" value="Chromosome"/>
</dbReference>
<accession>F0SZK2</accession>
<proteinExistence type="predicted"/>
<dbReference type="Pfam" id="PF01695">
    <property type="entry name" value="IstB_IS21"/>
    <property type="match status" value="1"/>
</dbReference>
<sequence length="241" mass="27448">MTDFYQCAKCLDRGIVVEGDTAIPCTCMLQKRLDNSFKYARLSKDLLGCDFRQFNLDYYQDPNDPEKIHLHHAEKALQAARAFAGNLLNHKNETGLLLTGPVGSGKTFLAAAIANNLVANRINLLFLVVPDMLDELRASFSKNTASEIDLLDIARTVPVLILDDLGAHNYTEWTKNRIYSILNYRMNEQLPTVITSNLDFGDIEVYLGDRTCSRLLQMCRVFKLTIETDIRYQKYQKREGK</sequence>
<dbReference type="HOGENOM" id="CLU_062999_3_2_9"/>
<dbReference type="STRING" id="645991.Sgly_1791"/>
<dbReference type="CDD" id="cd00009">
    <property type="entry name" value="AAA"/>
    <property type="match status" value="1"/>
</dbReference>
<dbReference type="PANTHER" id="PTHR30050:SF4">
    <property type="entry name" value="ATP-BINDING PROTEIN RV3427C IN INSERTION SEQUENCE-RELATED"/>
    <property type="match status" value="1"/>
</dbReference>
<dbReference type="eggNOG" id="COG1484">
    <property type="taxonomic scope" value="Bacteria"/>
</dbReference>
<dbReference type="SMART" id="SM00382">
    <property type="entry name" value="AAA"/>
    <property type="match status" value="1"/>
</dbReference>
<dbReference type="GO" id="GO:0004386">
    <property type="term" value="F:helicase activity"/>
    <property type="evidence" value="ECO:0007669"/>
    <property type="project" value="UniProtKB-KW"/>
</dbReference>
<keyword evidence="3" id="KW-1185">Reference proteome</keyword>
<dbReference type="RefSeq" id="WP_013624956.1">
    <property type="nucleotide sequence ID" value="NC_015172.1"/>
</dbReference>
<evidence type="ECO:0000259" key="1">
    <source>
        <dbReference type="SMART" id="SM00382"/>
    </source>
</evidence>
<keyword evidence="2" id="KW-0547">Nucleotide-binding</keyword>
<dbReference type="InterPro" id="IPR003593">
    <property type="entry name" value="AAA+_ATPase"/>
</dbReference>
<dbReference type="InterPro" id="IPR027417">
    <property type="entry name" value="P-loop_NTPase"/>
</dbReference>
<dbReference type="KEGG" id="sgy:Sgly_1791"/>
<keyword evidence="2" id="KW-0347">Helicase</keyword>
<feature type="domain" description="AAA+ ATPase" evidence="1">
    <location>
        <begin position="92"/>
        <end position="222"/>
    </location>
</feature>
<protein>
    <submittedName>
        <fullName evidence="2">Replicative DNA helicase loader DnaI</fullName>
    </submittedName>
</protein>
<gene>
    <name evidence="2" type="ordered locus">Sgly_1791</name>
</gene>
<keyword evidence="2" id="KW-0378">Hydrolase</keyword>
<dbReference type="EMBL" id="CP002547">
    <property type="protein sequence ID" value="ADY56088.1"/>
    <property type="molecule type" value="Genomic_DNA"/>
</dbReference>